<evidence type="ECO:0000256" key="1">
    <source>
        <dbReference type="SAM" id="MobiDB-lite"/>
    </source>
</evidence>
<evidence type="ECO:0000313" key="3">
    <source>
        <dbReference type="Proteomes" id="UP000824998"/>
    </source>
</evidence>
<keyword evidence="3" id="KW-1185">Reference proteome</keyword>
<gene>
    <name evidence="2" type="ORF">BJ875DRAFT_489446</name>
</gene>
<proteinExistence type="predicted"/>
<dbReference type="EMBL" id="MU251848">
    <property type="protein sequence ID" value="KAG9228873.1"/>
    <property type="molecule type" value="Genomic_DNA"/>
</dbReference>
<comment type="caution">
    <text evidence="2">The sequence shown here is derived from an EMBL/GenBank/DDBJ whole genome shotgun (WGS) entry which is preliminary data.</text>
</comment>
<feature type="compositionally biased region" description="Basic and acidic residues" evidence="1">
    <location>
        <begin position="95"/>
        <end position="109"/>
    </location>
</feature>
<protein>
    <submittedName>
        <fullName evidence="2">Uncharacterized protein</fullName>
    </submittedName>
</protein>
<organism evidence="2 3">
    <name type="scientific">Amylocarpus encephaloides</name>
    <dbReference type="NCBI Taxonomy" id="45428"/>
    <lineage>
        <taxon>Eukaryota</taxon>
        <taxon>Fungi</taxon>
        <taxon>Dikarya</taxon>
        <taxon>Ascomycota</taxon>
        <taxon>Pezizomycotina</taxon>
        <taxon>Leotiomycetes</taxon>
        <taxon>Helotiales</taxon>
        <taxon>Helotiales incertae sedis</taxon>
        <taxon>Amylocarpus</taxon>
    </lineage>
</organism>
<feature type="region of interest" description="Disordered" evidence="1">
    <location>
        <begin position="82"/>
        <end position="109"/>
    </location>
</feature>
<dbReference type="Proteomes" id="UP000824998">
    <property type="component" value="Unassembled WGS sequence"/>
</dbReference>
<name>A0A9P7Y9F4_9HELO</name>
<reference evidence="2" key="1">
    <citation type="journal article" date="2021" name="IMA Fungus">
        <title>Genomic characterization of three marine fungi, including Emericellopsis atlantica sp. nov. with signatures of a generalist lifestyle and marine biomass degradation.</title>
        <authorList>
            <person name="Hagestad O.C."/>
            <person name="Hou L."/>
            <person name="Andersen J.H."/>
            <person name="Hansen E.H."/>
            <person name="Altermark B."/>
            <person name="Li C."/>
            <person name="Kuhnert E."/>
            <person name="Cox R.J."/>
            <person name="Crous P.W."/>
            <person name="Spatafora J.W."/>
            <person name="Lail K."/>
            <person name="Amirebrahimi M."/>
            <person name="Lipzen A."/>
            <person name="Pangilinan J."/>
            <person name="Andreopoulos W."/>
            <person name="Hayes R.D."/>
            <person name="Ng V."/>
            <person name="Grigoriev I.V."/>
            <person name="Jackson S.A."/>
            <person name="Sutton T.D.S."/>
            <person name="Dobson A.D.W."/>
            <person name="Rama T."/>
        </authorList>
    </citation>
    <scope>NUCLEOTIDE SEQUENCE</scope>
    <source>
        <strain evidence="2">TRa018bII</strain>
    </source>
</reference>
<sequence length="239" mass="28073">MTSWMIETCRRRDLQPPPHIVTSFHADGRVSLQRPKQPRRRAHKRNYIAELPELQPTLGMSTNDGESEAEALLKAILRKSSLESGSEAQPGLVTDTRRDNDMEDQRENDVHSGMLRCQETNQERLDRWKIYFNNRPLRRCLDRAGDDEESPNLFAMLFQDVQVDAAWYGDLQCRSILQVRAWCQKVRTILMIPDNEIYFDWPYVEHGDVGDIRPRKFRHGSKYVSRWWKADSTDSARHM</sequence>
<evidence type="ECO:0000313" key="2">
    <source>
        <dbReference type="EMBL" id="KAG9228873.1"/>
    </source>
</evidence>
<dbReference type="AlphaFoldDB" id="A0A9P7Y9F4"/>
<dbReference type="OrthoDB" id="3565027at2759"/>
<accession>A0A9P7Y9F4</accession>